<evidence type="ECO:0000256" key="2">
    <source>
        <dbReference type="SAM" id="MobiDB-lite"/>
    </source>
</evidence>
<keyword evidence="1" id="KW-0143">Chaperone</keyword>
<dbReference type="Proteomes" id="UP000291469">
    <property type="component" value="Chromosome"/>
</dbReference>
<gene>
    <name evidence="5" type="ORF">ER308_19990</name>
</gene>
<sequence>MWDHYGLLGVSSRATHAEIRAAYLRLVREHHPDHRPDDPASEDKVRAANAAWEVLGDEDRRAAYDRLHAARAERSQKPGTHAGPRPTHARAVSTAYSAERERFQRQFSRTIFNYTLAAFIVGTVILLVTA</sequence>
<evidence type="ECO:0000313" key="5">
    <source>
        <dbReference type="EMBL" id="QBI21620.1"/>
    </source>
</evidence>
<feature type="region of interest" description="Disordered" evidence="2">
    <location>
        <begin position="67"/>
        <end position="95"/>
    </location>
</feature>
<dbReference type="AlphaFoldDB" id="A0A411YKB4"/>
<dbReference type="PANTHER" id="PTHR44145:SF3">
    <property type="entry name" value="DNAJ HOMOLOG SUBFAMILY A MEMBER 3, MITOCHONDRIAL"/>
    <property type="match status" value="1"/>
</dbReference>
<feature type="compositionally biased region" description="Basic and acidic residues" evidence="2">
    <location>
        <begin position="67"/>
        <end position="76"/>
    </location>
</feature>
<keyword evidence="3" id="KW-0812">Transmembrane</keyword>
<dbReference type="SUPFAM" id="SSF46565">
    <property type="entry name" value="Chaperone J-domain"/>
    <property type="match status" value="1"/>
</dbReference>
<dbReference type="InterPro" id="IPR001623">
    <property type="entry name" value="DnaJ_domain"/>
</dbReference>
<dbReference type="InterPro" id="IPR051938">
    <property type="entry name" value="Apopto_cytoskel_mod"/>
</dbReference>
<dbReference type="SMART" id="SM00271">
    <property type="entry name" value="DnaJ"/>
    <property type="match status" value="1"/>
</dbReference>
<organism evidence="5 6">
    <name type="scientific">Egibacter rhizosphaerae</name>
    <dbReference type="NCBI Taxonomy" id="1670831"/>
    <lineage>
        <taxon>Bacteria</taxon>
        <taxon>Bacillati</taxon>
        <taxon>Actinomycetota</taxon>
        <taxon>Nitriliruptoria</taxon>
        <taxon>Egibacterales</taxon>
        <taxon>Egibacteraceae</taxon>
        <taxon>Egibacter</taxon>
    </lineage>
</organism>
<evidence type="ECO:0000256" key="1">
    <source>
        <dbReference type="ARBA" id="ARBA00023186"/>
    </source>
</evidence>
<reference evidence="5 6" key="1">
    <citation type="submission" date="2019-01" db="EMBL/GenBank/DDBJ databases">
        <title>Egibacter rhizosphaerae EGI 80759T.</title>
        <authorList>
            <person name="Chen D.-D."/>
            <person name="Tian Y."/>
            <person name="Jiao J.-Y."/>
            <person name="Zhang X.-T."/>
            <person name="Zhang Y.-G."/>
            <person name="Zhang Y."/>
            <person name="Xiao M."/>
            <person name="Shu W.-S."/>
            <person name="Li W.-J."/>
        </authorList>
    </citation>
    <scope>NUCLEOTIDE SEQUENCE [LARGE SCALE GENOMIC DNA]</scope>
    <source>
        <strain evidence="5 6">EGI 80759</strain>
    </source>
</reference>
<name>A0A411YKB4_9ACTN</name>
<dbReference type="KEGG" id="erz:ER308_19990"/>
<dbReference type="EMBL" id="CP036402">
    <property type="protein sequence ID" value="QBI21620.1"/>
    <property type="molecule type" value="Genomic_DNA"/>
</dbReference>
<keyword evidence="3" id="KW-1133">Transmembrane helix</keyword>
<dbReference type="InterPro" id="IPR036869">
    <property type="entry name" value="J_dom_sf"/>
</dbReference>
<accession>A0A411YKB4</accession>
<dbReference type="Pfam" id="PF00226">
    <property type="entry name" value="DnaJ"/>
    <property type="match status" value="1"/>
</dbReference>
<evidence type="ECO:0000313" key="6">
    <source>
        <dbReference type="Proteomes" id="UP000291469"/>
    </source>
</evidence>
<dbReference type="PRINTS" id="PR00625">
    <property type="entry name" value="JDOMAIN"/>
</dbReference>
<protein>
    <submittedName>
        <fullName evidence="5">J domain-containing protein</fullName>
    </submittedName>
</protein>
<dbReference type="Gene3D" id="1.10.287.110">
    <property type="entry name" value="DnaJ domain"/>
    <property type="match status" value="1"/>
</dbReference>
<dbReference type="PANTHER" id="PTHR44145">
    <property type="entry name" value="DNAJ HOMOLOG SUBFAMILY A MEMBER 3, MITOCHONDRIAL"/>
    <property type="match status" value="1"/>
</dbReference>
<feature type="transmembrane region" description="Helical" evidence="3">
    <location>
        <begin position="111"/>
        <end position="129"/>
    </location>
</feature>
<keyword evidence="6" id="KW-1185">Reference proteome</keyword>
<evidence type="ECO:0000259" key="4">
    <source>
        <dbReference type="PROSITE" id="PS50076"/>
    </source>
</evidence>
<dbReference type="RefSeq" id="WP_131156612.1">
    <property type="nucleotide sequence ID" value="NZ_CP036402.1"/>
</dbReference>
<feature type="domain" description="J" evidence="4">
    <location>
        <begin position="3"/>
        <end position="68"/>
    </location>
</feature>
<dbReference type="CDD" id="cd06257">
    <property type="entry name" value="DnaJ"/>
    <property type="match status" value="1"/>
</dbReference>
<evidence type="ECO:0000256" key="3">
    <source>
        <dbReference type="SAM" id="Phobius"/>
    </source>
</evidence>
<keyword evidence="3" id="KW-0472">Membrane</keyword>
<dbReference type="OrthoDB" id="9779889at2"/>
<dbReference type="PROSITE" id="PS50076">
    <property type="entry name" value="DNAJ_2"/>
    <property type="match status" value="1"/>
</dbReference>
<proteinExistence type="predicted"/>